<feature type="transmembrane region" description="Helical" evidence="1">
    <location>
        <begin position="36"/>
        <end position="56"/>
    </location>
</feature>
<dbReference type="STRING" id="1440762.Y882_13430"/>
<keyword evidence="1" id="KW-0472">Membrane</keyword>
<evidence type="ECO:0000256" key="1">
    <source>
        <dbReference type="SAM" id="Phobius"/>
    </source>
</evidence>
<evidence type="ECO:0000313" key="3">
    <source>
        <dbReference type="Proteomes" id="UP000035481"/>
    </source>
</evidence>
<organism evidence="2 3">
    <name type="scientific">Dyella japonica DSM 16301</name>
    <dbReference type="NCBI Taxonomy" id="1440762"/>
    <lineage>
        <taxon>Bacteria</taxon>
        <taxon>Pseudomonadati</taxon>
        <taxon>Pseudomonadota</taxon>
        <taxon>Gammaproteobacteria</taxon>
        <taxon>Lysobacterales</taxon>
        <taxon>Rhodanobacteraceae</taxon>
        <taxon>Dyella</taxon>
    </lineage>
</organism>
<keyword evidence="1" id="KW-1133">Transmembrane helix</keyword>
<comment type="caution">
    <text evidence="2">The sequence shown here is derived from an EMBL/GenBank/DDBJ whole genome shotgun (WGS) entry which is preliminary data.</text>
</comment>
<dbReference type="EMBL" id="JPLA01000036">
    <property type="protein sequence ID" value="KLD62993.1"/>
    <property type="molecule type" value="Genomic_DNA"/>
</dbReference>
<feature type="transmembrane region" description="Helical" evidence="1">
    <location>
        <begin position="68"/>
        <end position="90"/>
    </location>
</feature>
<keyword evidence="1" id="KW-0812">Transmembrane</keyword>
<sequence length="103" mass="11373">MSNPRKDVASIRYVVCPHCQSAAAHGIRICSGCDAAVSYGTPLVLVVMTCAAAAWLGFKAHRFFYDSWLLVLLLAVIAAGGVLTLLCEAFDERVVFRRRRRSW</sequence>
<reference evidence="2 3" key="1">
    <citation type="journal article" date="2015" name="Antonie Van Leeuwenhoek">
        <title>A phylogenomic and molecular marker based taxonomic framework for the order Xanthomonadales: proposal to transfer the families Algiphilaceae and Solimonadaceae to the order Nevskiales ord. nov. and to create a new family within the order Xanthomonadales, the family Rhodanobacteraceae fam. nov., containing the genus Rhodanobacter and its closest relatives.</title>
        <authorList>
            <person name="Naushad S."/>
            <person name="Adeolu M."/>
            <person name="Wong S."/>
            <person name="Sohail M."/>
            <person name="Schellhorn H.E."/>
            <person name="Gupta R.S."/>
        </authorList>
    </citation>
    <scope>NUCLEOTIDE SEQUENCE [LARGE SCALE GENOMIC DNA]</scope>
    <source>
        <strain evidence="2 3">DSM 16301</strain>
    </source>
</reference>
<dbReference type="OrthoDB" id="5958562at2"/>
<protein>
    <recommendedName>
        <fullName evidence="4">Transmembrane protein</fullName>
    </recommendedName>
</protein>
<name>A0A0G9H085_9GAMM</name>
<evidence type="ECO:0008006" key="4">
    <source>
        <dbReference type="Google" id="ProtNLM"/>
    </source>
</evidence>
<evidence type="ECO:0000313" key="2">
    <source>
        <dbReference type="EMBL" id="KLD62993.1"/>
    </source>
</evidence>
<accession>A0A0G9H085</accession>
<dbReference type="Proteomes" id="UP000035481">
    <property type="component" value="Unassembled WGS sequence"/>
</dbReference>
<dbReference type="PATRIC" id="fig|1440762.4.peg.2323"/>
<dbReference type="AlphaFoldDB" id="A0A0G9H085"/>
<dbReference type="RefSeq" id="WP_046972386.1">
    <property type="nucleotide sequence ID" value="NZ_JPLA01000036.1"/>
</dbReference>
<gene>
    <name evidence="2" type="ORF">Y882_13430</name>
</gene>
<proteinExistence type="predicted"/>